<keyword evidence="2" id="KW-1185">Reference proteome</keyword>
<evidence type="ECO:0000313" key="2">
    <source>
        <dbReference type="Proteomes" id="UP000248749"/>
    </source>
</evidence>
<gene>
    <name evidence="1" type="ORF">C1I99_13770</name>
</gene>
<dbReference type="AlphaFoldDB" id="A0A2W2DBN7"/>
<dbReference type="OrthoDB" id="1780383at2"/>
<protein>
    <recommendedName>
        <fullName evidence="3">Phage portal protein</fullName>
    </recommendedName>
</protein>
<accession>A0A2W2DBN7</accession>
<evidence type="ECO:0000313" key="1">
    <source>
        <dbReference type="EMBL" id="PZF98249.1"/>
    </source>
</evidence>
<reference evidence="1 2" key="1">
    <citation type="submission" date="2018-01" db="EMBL/GenBank/DDBJ databases">
        <title>Draft genome sequence of Salinispora sp. 13K206.</title>
        <authorList>
            <person name="Sahin N."/>
            <person name="Saygin H."/>
            <person name="Ay H."/>
        </authorList>
    </citation>
    <scope>NUCLEOTIDE SEQUENCE [LARGE SCALE GENOMIC DNA]</scope>
    <source>
        <strain evidence="1 2">13K206</strain>
    </source>
</reference>
<comment type="caution">
    <text evidence="1">The sequence shown here is derived from an EMBL/GenBank/DDBJ whole genome shotgun (WGS) entry which is preliminary data.</text>
</comment>
<evidence type="ECO:0008006" key="3">
    <source>
        <dbReference type="Google" id="ProtNLM"/>
    </source>
</evidence>
<dbReference type="EMBL" id="POUB01000079">
    <property type="protein sequence ID" value="PZF98249.1"/>
    <property type="molecule type" value="Genomic_DNA"/>
</dbReference>
<name>A0A2W2DBN7_9ACTN</name>
<proteinExistence type="predicted"/>
<dbReference type="InterPro" id="IPR021145">
    <property type="entry name" value="Portal_protein_SPP1_Gp6-like"/>
</dbReference>
<dbReference type="Proteomes" id="UP000248749">
    <property type="component" value="Unassembled WGS sequence"/>
</dbReference>
<sequence length="478" mass="54073">MATEDEARAAVARLSRELQDRRPHIERRIDYFKGREGRLRFASDEFRDYFKKRFEGFSDNWCMPVAQSPAERMNPLGIRLEAESRRADLDLQRVWLASDADRDASEAFQVFVVAARAFALVAPNPRDATTPRITFEHPAQAIVEYDPATRESRYGMTVWTDDKWDYATLYTRREVWKYQRQTGLDRDPARPDRPTPLSVDWVPREVQGETWPAPNPLGAVPLVELRNQSLLDDEPMSDIGGVMAMQDSINLVWAYLLNALDYASLPQRVVLKSDVPKVPILDETGNVVGSRPVELDELLRERIMFLPGKDATIGEWTAAQLDSYSRVIEQAVEHIAAQTRTPPHYLVAKLVNTSAESLTVAEAGLVSKTLERITYVNPALRQVYRLVALAQGDDAKARAAAAGEIMWRDVQYRSEAQRADALAKKKAIGYPLEYLLELDGVPPWDIPRILEMARRERTDPTMERIARDLSGSGAPGGR</sequence>
<dbReference type="RefSeq" id="WP_111134609.1">
    <property type="nucleotide sequence ID" value="NZ_POUB01000079.1"/>
</dbReference>
<dbReference type="Pfam" id="PF05133">
    <property type="entry name" value="SPP1_portal"/>
    <property type="match status" value="1"/>
</dbReference>
<organism evidence="1 2">
    <name type="scientific">Micromonospora deserti</name>
    <dbReference type="NCBI Taxonomy" id="2070366"/>
    <lineage>
        <taxon>Bacteria</taxon>
        <taxon>Bacillati</taxon>
        <taxon>Actinomycetota</taxon>
        <taxon>Actinomycetes</taxon>
        <taxon>Micromonosporales</taxon>
        <taxon>Micromonosporaceae</taxon>
        <taxon>Micromonospora</taxon>
    </lineage>
</organism>